<dbReference type="InterPro" id="IPR035996">
    <property type="entry name" value="4pyrrol_Methylase_sf"/>
</dbReference>
<feature type="compositionally biased region" description="Basic and acidic residues" evidence="7">
    <location>
        <begin position="223"/>
        <end position="244"/>
    </location>
</feature>
<dbReference type="Proteomes" id="UP000011058">
    <property type="component" value="Chromosome"/>
</dbReference>
<evidence type="ECO:0000256" key="3">
    <source>
        <dbReference type="ARBA" id="ARBA00022603"/>
    </source>
</evidence>
<dbReference type="EC" id="2.1.1.198" evidence="6"/>
<keyword evidence="10" id="KW-1185">Reference proteome</keyword>
<dbReference type="InterPro" id="IPR018063">
    <property type="entry name" value="SAM_MeTrfase_RsmI_CS"/>
</dbReference>
<evidence type="ECO:0000256" key="2">
    <source>
        <dbReference type="ARBA" id="ARBA00022552"/>
    </source>
</evidence>
<keyword evidence="5 6" id="KW-0949">S-adenosyl-L-methionine</keyword>
<dbReference type="FunFam" id="3.40.1010.10:FF:000007">
    <property type="entry name" value="Ribosomal RNA small subunit methyltransferase I"/>
    <property type="match status" value="1"/>
</dbReference>
<dbReference type="HOGENOM" id="CLU_044779_4_0_10"/>
<dbReference type="OrthoDB" id="9809084at2"/>
<dbReference type="PANTHER" id="PTHR46111:SF1">
    <property type="entry name" value="RIBOSOMAL RNA SMALL SUBUNIT METHYLTRANSFERASE I"/>
    <property type="match status" value="1"/>
</dbReference>
<comment type="subcellular location">
    <subcellularLocation>
        <location evidence="6">Cytoplasm</location>
    </subcellularLocation>
</comment>
<evidence type="ECO:0000313" key="9">
    <source>
        <dbReference type="EMBL" id="CCG99473.1"/>
    </source>
</evidence>
<dbReference type="GO" id="GO:0005737">
    <property type="term" value="C:cytoplasm"/>
    <property type="evidence" value="ECO:0007669"/>
    <property type="project" value="UniProtKB-SubCell"/>
</dbReference>
<dbReference type="NCBIfam" id="TIGR00096">
    <property type="entry name" value="16S rRNA (cytidine(1402)-2'-O)-methyltransferase"/>
    <property type="match status" value="1"/>
</dbReference>
<dbReference type="STRING" id="1166018.FAES_1463"/>
<evidence type="ECO:0000256" key="1">
    <source>
        <dbReference type="ARBA" id="ARBA00022490"/>
    </source>
</evidence>
<keyword evidence="3 6" id="KW-0489">Methyltransferase</keyword>
<keyword evidence="4 6" id="KW-0808">Transferase</keyword>
<dbReference type="PIRSF" id="PIRSF005917">
    <property type="entry name" value="MTase_YraL"/>
    <property type="match status" value="1"/>
</dbReference>
<evidence type="ECO:0000256" key="7">
    <source>
        <dbReference type="SAM" id="MobiDB-lite"/>
    </source>
</evidence>
<gene>
    <name evidence="6" type="primary">rsmI</name>
    <name evidence="9" type="ORF">FAES_1463</name>
</gene>
<evidence type="ECO:0000313" key="10">
    <source>
        <dbReference type="Proteomes" id="UP000011058"/>
    </source>
</evidence>
<organism evidence="9 10">
    <name type="scientific">Fibrella aestuarina BUZ 2</name>
    <dbReference type="NCBI Taxonomy" id="1166018"/>
    <lineage>
        <taxon>Bacteria</taxon>
        <taxon>Pseudomonadati</taxon>
        <taxon>Bacteroidota</taxon>
        <taxon>Cytophagia</taxon>
        <taxon>Cytophagales</taxon>
        <taxon>Spirosomataceae</taxon>
        <taxon>Fibrella</taxon>
    </lineage>
</organism>
<evidence type="ECO:0000256" key="6">
    <source>
        <dbReference type="HAMAP-Rule" id="MF_01877"/>
    </source>
</evidence>
<keyword evidence="2 6" id="KW-0698">rRNA processing</keyword>
<dbReference type="PATRIC" id="fig|1166018.3.peg.3198"/>
<comment type="similarity">
    <text evidence="6">Belongs to the methyltransferase superfamily. RsmI family.</text>
</comment>
<protein>
    <recommendedName>
        <fullName evidence="6">Ribosomal RNA small subunit methyltransferase I</fullName>
        <ecNumber evidence="6">2.1.1.198</ecNumber>
    </recommendedName>
    <alternativeName>
        <fullName evidence="6">16S rRNA 2'-O-ribose C1402 methyltransferase</fullName>
    </alternativeName>
    <alternativeName>
        <fullName evidence="6">rRNA (cytidine-2'-O-)-methyltransferase RsmI</fullName>
    </alternativeName>
</protein>
<dbReference type="PROSITE" id="PS01296">
    <property type="entry name" value="RSMI"/>
    <property type="match status" value="1"/>
</dbReference>
<dbReference type="Gene3D" id="3.30.950.10">
    <property type="entry name" value="Methyltransferase, Cobalt-precorrin-4 Transmethylase, Domain 2"/>
    <property type="match status" value="1"/>
</dbReference>
<dbReference type="InterPro" id="IPR008189">
    <property type="entry name" value="rRNA_ssu_MeTfrase_I"/>
</dbReference>
<sequence length="253" mass="28217">MKLYLVPTPIGNLDDITLRAIKVLQSVDGILAEDTRTTGFLLKHLGINKPLHSYHMFNEHGSIQKIIAQLKQGKTLALVSDAGTPAISDPGFLLVRECLDFDVPVECLPGPTAFVPALVNSGLPNDRFTFEGFLPHKKGRQTRLEALANESRTMIFYESPHRLLKLLEQLAEVFGPDRPASVSRELTKLFEETVRGSLSEIAAYFAEKPIKGEIVVCVGGKPEASRSEKRNKKGDDYYKQRHTDNDDDEEQDD</sequence>
<dbReference type="RefSeq" id="WP_015330572.1">
    <property type="nucleotide sequence ID" value="NC_020054.1"/>
</dbReference>
<comment type="catalytic activity">
    <reaction evidence="6">
        <text>cytidine(1402) in 16S rRNA + S-adenosyl-L-methionine = 2'-O-methylcytidine(1402) in 16S rRNA + S-adenosyl-L-homocysteine + H(+)</text>
        <dbReference type="Rhea" id="RHEA:42924"/>
        <dbReference type="Rhea" id="RHEA-COMP:10285"/>
        <dbReference type="Rhea" id="RHEA-COMP:10286"/>
        <dbReference type="ChEBI" id="CHEBI:15378"/>
        <dbReference type="ChEBI" id="CHEBI:57856"/>
        <dbReference type="ChEBI" id="CHEBI:59789"/>
        <dbReference type="ChEBI" id="CHEBI:74495"/>
        <dbReference type="ChEBI" id="CHEBI:82748"/>
        <dbReference type="EC" id="2.1.1.198"/>
    </reaction>
</comment>
<accession>I0K5S0</accession>
<proteinExistence type="inferred from homology"/>
<dbReference type="GO" id="GO:0070677">
    <property type="term" value="F:rRNA (cytosine-2'-O-)-methyltransferase activity"/>
    <property type="evidence" value="ECO:0007669"/>
    <property type="project" value="UniProtKB-UniRule"/>
</dbReference>
<dbReference type="CDD" id="cd11648">
    <property type="entry name" value="RsmI"/>
    <property type="match status" value="1"/>
</dbReference>
<dbReference type="HAMAP" id="MF_01877">
    <property type="entry name" value="16SrRNA_methyltr_I"/>
    <property type="match status" value="1"/>
</dbReference>
<evidence type="ECO:0000256" key="5">
    <source>
        <dbReference type="ARBA" id="ARBA00022691"/>
    </source>
</evidence>
<dbReference type="InterPro" id="IPR014777">
    <property type="entry name" value="4pyrrole_Mease_sub1"/>
</dbReference>
<dbReference type="KEGG" id="fae:FAES_1463"/>
<dbReference type="FunFam" id="3.30.950.10:FF:000002">
    <property type="entry name" value="Ribosomal RNA small subunit methyltransferase I"/>
    <property type="match status" value="1"/>
</dbReference>
<feature type="region of interest" description="Disordered" evidence="7">
    <location>
        <begin position="221"/>
        <end position="253"/>
    </location>
</feature>
<dbReference type="eggNOG" id="COG0313">
    <property type="taxonomic scope" value="Bacteria"/>
</dbReference>
<reference evidence="9 10" key="1">
    <citation type="journal article" date="2012" name="J. Bacteriol.">
        <title>Genome Sequence of Fibrella aestuarina BUZ 2T, a Filamentous Marine Bacterium.</title>
        <authorList>
            <person name="Filippini M."/>
            <person name="Qi W."/>
            <person name="Blom J."/>
            <person name="Goesmann A."/>
            <person name="Smits T.H."/>
            <person name="Bagheri H.C."/>
        </authorList>
    </citation>
    <scope>NUCLEOTIDE SEQUENCE [LARGE SCALE GENOMIC DNA]</scope>
    <source>
        <strain evidence="10">BUZ 2T</strain>
    </source>
</reference>
<dbReference type="PANTHER" id="PTHR46111">
    <property type="entry name" value="RIBOSOMAL RNA SMALL SUBUNIT METHYLTRANSFERASE I"/>
    <property type="match status" value="1"/>
</dbReference>
<name>I0K5S0_9BACT</name>
<feature type="domain" description="Tetrapyrrole methylase" evidence="8">
    <location>
        <begin position="2"/>
        <end position="202"/>
    </location>
</feature>
<evidence type="ECO:0000256" key="4">
    <source>
        <dbReference type="ARBA" id="ARBA00022679"/>
    </source>
</evidence>
<dbReference type="InterPro" id="IPR014776">
    <property type="entry name" value="4pyrrole_Mease_sub2"/>
</dbReference>
<evidence type="ECO:0000259" key="8">
    <source>
        <dbReference type="Pfam" id="PF00590"/>
    </source>
</evidence>
<dbReference type="Pfam" id="PF00590">
    <property type="entry name" value="TP_methylase"/>
    <property type="match status" value="1"/>
</dbReference>
<dbReference type="EMBL" id="HE796683">
    <property type="protein sequence ID" value="CCG99473.1"/>
    <property type="molecule type" value="Genomic_DNA"/>
</dbReference>
<dbReference type="Gene3D" id="3.40.1010.10">
    <property type="entry name" value="Cobalt-precorrin-4 Transmethylase, Domain 1"/>
    <property type="match status" value="1"/>
</dbReference>
<dbReference type="InterPro" id="IPR000878">
    <property type="entry name" value="4pyrrol_Mease"/>
</dbReference>
<keyword evidence="1 6" id="KW-0963">Cytoplasm</keyword>
<comment type="function">
    <text evidence="6">Catalyzes the 2'-O-methylation of the ribose of cytidine 1402 (C1402) in 16S rRNA.</text>
</comment>
<dbReference type="AlphaFoldDB" id="I0K5S0"/>
<dbReference type="SUPFAM" id="SSF53790">
    <property type="entry name" value="Tetrapyrrole methylase"/>
    <property type="match status" value="1"/>
</dbReference>